<evidence type="ECO:0000313" key="10">
    <source>
        <dbReference type="Proteomes" id="UP000676917"/>
    </source>
</evidence>
<dbReference type="InterPro" id="IPR001375">
    <property type="entry name" value="Peptidase_S9_cat"/>
</dbReference>
<dbReference type="SUPFAM" id="SSF50993">
    <property type="entry name" value="Peptidase/esterase 'gauge' domain"/>
    <property type="match status" value="1"/>
</dbReference>
<dbReference type="Gene3D" id="2.130.10.120">
    <property type="entry name" value="Prolyl oligopeptidase, N-terminal domain"/>
    <property type="match status" value="1"/>
</dbReference>
<keyword evidence="6" id="KW-0720">Serine protease</keyword>
<accession>A0A919XAW9</accession>
<dbReference type="Gene3D" id="3.40.50.1820">
    <property type="entry name" value="alpha/beta hydrolase"/>
    <property type="match status" value="1"/>
</dbReference>
<dbReference type="Pfam" id="PF02897">
    <property type="entry name" value="Peptidase_S9_N"/>
    <property type="match status" value="1"/>
</dbReference>
<reference evidence="9" key="1">
    <citation type="submission" date="2021-03" db="EMBL/GenBank/DDBJ databases">
        <title>Antimicrobial resistance genes in bacteria isolated from Japanese honey, and their potential for conferring macrolide and lincosamide resistance in the American foulbrood pathogen Paenibacillus larvae.</title>
        <authorList>
            <person name="Okamoto M."/>
            <person name="Kumagai M."/>
            <person name="Kanamori H."/>
            <person name="Takamatsu D."/>
        </authorList>
    </citation>
    <scope>NUCLEOTIDE SEQUENCE</scope>
    <source>
        <strain evidence="9">J43TS3</strain>
    </source>
</reference>
<dbReference type="AlphaFoldDB" id="A0A919XAW9"/>
<name>A0A919XAW9_9BACI</name>
<evidence type="ECO:0000256" key="6">
    <source>
        <dbReference type="ARBA" id="ARBA00022825"/>
    </source>
</evidence>
<comment type="catalytic activity">
    <reaction evidence="1">
        <text>Hydrolysis of Pro-|-Xaa &gt;&gt; Ala-|-Xaa in oligopeptides.</text>
        <dbReference type="EC" id="3.4.21.26"/>
    </reaction>
</comment>
<evidence type="ECO:0000256" key="1">
    <source>
        <dbReference type="ARBA" id="ARBA00001070"/>
    </source>
</evidence>
<sequence length="674" mass="77385">MITIKKDNIIDDYHGTKVSDPYRWLEDPDSEHSINWSNWMGERCEAYFSKASTRDADRKRLEELWNYPKNFVPKKVNDTLYYQKNDGLQNQAILYRKDGDKDVVVIDPNTLSEDGTVAMTNYSFSKDGKYLAFATSTHGSDWQEVRVRDLTTGVDLEDHIQHVKFTSLTWAPDNSGFFYSRFPEPGSVAPEDESNFNKVFFHKLGDLQVNDQLVHEQPEDKELMFSSFLSDDDRYLCLYVYLGTATENRFYLKTIDKDEKFTRVLDQADAEYMYVTNRENIFYFKTDLHTPNGKIIAVDIDNPESSNWKEIIPEQEDVMDFVIAIQDKFVVGLLHDAHHQLKVFNLDGTFSHDIELPILGSLTDITRSKEDNEIYFGITSFLSPTVVYNYSMDKRELNVFFEAELPIDISIFETEQVFYTSKDGTRVPMFLTHRKGLKLNGDNPVILYGYGGFNINMTPTFSPSILRWLEKGGIYAVANLRGGTEYGEEWHREGMLENKQNVFDDFISAGEWLIEKNYTKKEKLSIMGGSNGGLLVAACMVQRPDLFGAVICRVPVIDMLRYHKFTIGRYWIPEYGSADNPEQFPFLYAYSPLHNIKEGVKYPPVLIATAESDDRVVPAHAKKFAATLMEKADKASTIVLRLEAKAGHGLGKPTSKIIDEWVDFYAFLDKELAL</sequence>
<dbReference type="FunFam" id="3.40.50.1820:FF:000005">
    <property type="entry name" value="Prolyl endopeptidase"/>
    <property type="match status" value="1"/>
</dbReference>
<dbReference type="GO" id="GO:0006508">
    <property type="term" value="P:proteolysis"/>
    <property type="evidence" value="ECO:0007669"/>
    <property type="project" value="UniProtKB-KW"/>
</dbReference>
<dbReference type="SUPFAM" id="SSF53474">
    <property type="entry name" value="alpha/beta-Hydrolases"/>
    <property type="match status" value="1"/>
</dbReference>
<dbReference type="Proteomes" id="UP000676917">
    <property type="component" value="Unassembled WGS sequence"/>
</dbReference>
<dbReference type="PROSITE" id="PS00708">
    <property type="entry name" value="PRO_ENDOPEP_SER"/>
    <property type="match status" value="1"/>
</dbReference>
<dbReference type="RefSeq" id="WP_212920739.1">
    <property type="nucleotide sequence ID" value="NZ_BORP01000003.1"/>
</dbReference>
<comment type="caution">
    <text evidence="9">The sequence shown here is derived from an EMBL/GenBank/DDBJ whole genome shotgun (WGS) entry which is preliminary data.</text>
</comment>
<feature type="domain" description="Peptidase S9 prolyl oligopeptidase catalytic" evidence="7">
    <location>
        <begin position="460"/>
        <end position="672"/>
    </location>
</feature>
<dbReference type="InterPro" id="IPR023302">
    <property type="entry name" value="Pept_S9A_N"/>
</dbReference>
<dbReference type="InterPro" id="IPR051167">
    <property type="entry name" value="Prolyl_oligopep/macrocyclase"/>
</dbReference>
<evidence type="ECO:0000313" key="9">
    <source>
        <dbReference type="EMBL" id="GIO27243.1"/>
    </source>
</evidence>
<dbReference type="EMBL" id="BORP01000003">
    <property type="protein sequence ID" value="GIO27243.1"/>
    <property type="molecule type" value="Genomic_DNA"/>
</dbReference>
<keyword evidence="4" id="KW-0645">Protease</keyword>
<organism evidence="9 10">
    <name type="scientific">Ornithinibacillus bavariensis</name>
    <dbReference type="NCBI Taxonomy" id="545502"/>
    <lineage>
        <taxon>Bacteria</taxon>
        <taxon>Bacillati</taxon>
        <taxon>Bacillota</taxon>
        <taxon>Bacilli</taxon>
        <taxon>Bacillales</taxon>
        <taxon>Bacillaceae</taxon>
        <taxon>Ornithinibacillus</taxon>
    </lineage>
</organism>
<dbReference type="GO" id="GO:0004252">
    <property type="term" value="F:serine-type endopeptidase activity"/>
    <property type="evidence" value="ECO:0007669"/>
    <property type="project" value="UniProtKB-EC"/>
</dbReference>
<dbReference type="GO" id="GO:0005829">
    <property type="term" value="C:cytosol"/>
    <property type="evidence" value="ECO:0007669"/>
    <property type="project" value="TreeGrafter"/>
</dbReference>
<evidence type="ECO:0000256" key="2">
    <source>
        <dbReference type="ARBA" id="ARBA00005228"/>
    </source>
</evidence>
<comment type="similarity">
    <text evidence="2">Belongs to the peptidase S9A family.</text>
</comment>
<protein>
    <recommendedName>
        <fullName evidence="3">prolyl oligopeptidase</fullName>
        <ecNumber evidence="3">3.4.21.26</ecNumber>
    </recommendedName>
</protein>
<dbReference type="InterPro" id="IPR029058">
    <property type="entry name" value="AB_hydrolase_fold"/>
</dbReference>
<evidence type="ECO:0000259" key="8">
    <source>
        <dbReference type="Pfam" id="PF02897"/>
    </source>
</evidence>
<keyword evidence="5" id="KW-0378">Hydrolase</keyword>
<evidence type="ECO:0000256" key="4">
    <source>
        <dbReference type="ARBA" id="ARBA00022670"/>
    </source>
</evidence>
<dbReference type="PRINTS" id="PR00862">
    <property type="entry name" value="PROLIGOPTASE"/>
</dbReference>
<dbReference type="GO" id="GO:0070012">
    <property type="term" value="F:oligopeptidase activity"/>
    <property type="evidence" value="ECO:0007669"/>
    <property type="project" value="TreeGrafter"/>
</dbReference>
<gene>
    <name evidence="9" type="ORF">J43TS3_18540</name>
</gene>
<feature type="domain" description="Peptidase S9A N-terminal" evidence="8">
    <location>
        <begin position="5"/>
        <end position="399"/>
    </location>
</feature>
<evidence type="ECO:0000256" key="3">
    <source>
        <dbReference type="ARBA" id="ARBA00011897"/>
    </source>
</evidence>
<evidence type="ECO:0000256" key="5">
    <source>
        <dbReference type="ARBA" id="ARBA00022801"/>
    </source>
</evidence>
<dbReference type="EC" id="3.4.21.26" evidence="3"/>
<dbReference type="PANTHER" id="PTHR42881">
    <property type="entry name" value="PROLYL ENDOPEPTIDASE"/>
    <property type="match status" value="1"/>
</dbReference>
<dbReference type="Pfam" id="PF00326">
    <property type="entry name" value="Peptidase_S9"/>
    <property type="match status" value="1"/>
</dbReference>
<dbReference type="InterPro" id="IPR002471">
    <property type="entry name" value="Pept_S9_AS"/>
</dbReference>
<dbReference type="PANTHER" id="PTHR42881:SF2">
    <property type="entry name" value="PROLYL ENDOPEPTIDASE"/>
    <property type="match status" value="1"/>
</dbReference>
<keyword evidence="10" id="KW-1185">Reference proteome</keyword>
<dbReference type="InterPro" id="IPR002470">
    <property type="entry name" value="Peptidase_S9A"/>
</dbReference>
<proteinExistence type="inferred from homology"/>
<evidence type="ECO:0000259" key="7">
    <source>
        <dbReference type="Pfam" id="PF00326"/>
    </source>
</evidence>